<keyword evidence="10" id="KW-1185">Reference proteome</keyword>
<dbReference type="RefSeq" id="WP_147122891.1">
    <property type="nucleotide sequence ID" value="NZ_VOPY01000002.1"/>
</dbReference>
<dbReference type="AlphaFoldDB" id="A0A5C6UAI6"/>
<dbReference type="Proteomes" id="UP000321129">
    <property type="component" value="Unassembled WGS sequence"/>
</dbReference>
<sequence length="492" mass="51474">MNRYLIGPAFCALFALVQPHAVAAKDPVTPSPVSEAELRESIAVMASDDFGGREPGTPGETKTIAYIAKEFSKAGLVGAADAAAGWLAPVDLVETGPGASAFSLASPDDKPRLIGGKALLAKDDGISFYSAAPSREVVFDGIVELGSDDEPATDLADKLVILAAGDDLRTTMAEVTRLAERKPAAVLIAVGDQAAFDRATSWVGRSRTTLASQAEEGKDAITGFVTGDALNAIDQAVGRDARGGFVPTKGTIATRNTVRDYTSYNVIAKLPGRDPASGAVMFTGHWDHLGTCRPEGAPDRICNGAVDNASGIAVLIAVAKRLAQMGPFDRDIYFVATTGEEKGLLGAYALSENPPVPLDRIAVALNIDTIAIAPRDAKVAIIGRGKTDLDPAIEHVAHTLGRSIERSDEANAFIRRQDGWALAQKGVPALMVGGSFSDMKLLEFFLSGDYHGPGDELTDATPLGGAAEDADLHVALGAYFADTETYRAKPKD</sequence>
<proteinExistence type="predicted"/>
<dbReference type="GO" id="GO:0006508">
    <property type="term" value="P:proteolysis"/>
    <property type="evidence" value="ECO:0007669"/>
    <property type="project" value="UniProtKB-KW"/>
</dbReference>
<dbReference type="EMBL" id="VOPY01000002">
    <property type="protein sequence ID" value="TXC68936.1"/>
    <property type="molecule type" value="Genomic_DNA"/>
</dbReference>
<name>A0A5C6UAI6_9SPHN</name>
<protein>
    <submittedName>
        <fullName evidence="9">M28 family peptidase</fullName>
    </submittedName>
</protein>
<feature type="signal peptide" evidence="7">
    <location>
        <begin position="1"/>
        <end position="23"/>
    </location>
</feature>
<accession>A0A5C6UAI6</accession>
<evidence type="ECO:0000256" key="2">
    <source>
        <dbReference type="ARBA" id="ARBA00022670"/>
    </source>
</evidence>
<feature type="chain" id="PRO_5022971825" evidence="7">
    <location>
        <begin position="24"/>
        <end position="492"/>
    </location>
</feature>
<dbReference type="SUPFAM" id="SSF53187">
    <property type="entry name" value="Zn-dependent exopeptidases"/>
    <property type="match status" value="1"/>
</dbReference>
<evidence type="ECO:0000256" key="1">
    <source>
        <dbReference type="ARBA" id="ARBA00022438"/>
    </source>
</evidence>
<evidence type="ECO:0000256" key="6">
    <source>
        <dbReference type="ARBA" id="ARBA00022833"/>
    </source>
</evidence>
<evidence type="ECO:0000259" key="8">
    <source>
        <dbReference type="Pfam" id="PF04389"/>
    </source>
</evidence>
<evidence type="ECO:0000313" key="9">
    <source>
        <dbReference type="EMBL" id="TXC68936.1"/>
    </source>
</evidence>
<evidence type="ECO:0000256" key="5">
    <source>
        <dbReference type="ARBA" id="ARBA00022801"/>
    </source>
</evidence>
<dbReference type="PANTHER" id="PTHR12147">
    <property type="entry name" value="METALLOPEPTIDASE M28 FAMILY MEMBER"/>
    <property type="match status" value="1"/>
</dbReference>
<dbReference type="InterPro" id="IPR007484">
    <property type="entry name" value="Peptidase_M28"/>
</dbReference>
<dbReference type="Gene3D" id="3.40.630.10">
    <property type="entry name" value="Zn peptidases"/>
    <property type="match status" value="1"/>
</dbReference>
<dbReference type="InterPro" id="IPR045175">
    <property type="entry name" value="M28_fam"/>
</dbReference>
<dbReference type="Pfam" id="PF04389">
    <property type="entry name" value="Peptidase_M28"/>
    <property type="match status" value="1"/>
</dbReference>
<evidence type="ECO:0000313" key="10">
    <source>
        <dbReference type="Proteomes" id="UP000321129"/>
    </source>
</evidence>
<feature type="domain" description="Peptidase M28" evidence="8">
    <location>
        <begin position="265"/>
        <end position="458"/>
    </location>
</feature>
<dbReference type="GO" id="GO:0008235">
    <property type="term" value="F:metalloexopeptidase activity"/>
    <property type="evidence" value="ECO:0007669"/>
    <property type="project" value="InterPro"/>
</dbReference>
<keyword evidence="2" id="KW-0645">Protease</keyword>
<dbReference type="GO" id="GO:0046872">
    <property type="term" value="F:metal ion binding"/>
    <property type="evidence" value="ECO:0007669"/>
    <property type="project" value="UniProtKB-KW"/>
</dbReference>
<evidence type="ECO:0000256" key="3">
    <source>
        <dbReference type="ARBA" id="ARBA00022723"/>
    </source>
</evidence>
<gene>
    <name evidence="9" type="ORF">FSZ31_08240</name>
</gene>
<evidence type="ECO:0000256" key="4">
    <source>
        <dbReference type="ARBA" id="ARBA00022729"/>
    </source>
</evidence>
<dbReference type="GO" id="GO:0004177">
    <property type="term" value="F:aminopeptidase activity"/>
    <property type="evidence" value="ECO:0007669"/>
    <property type="project" value="UniProtKB-KW"/>
</dbReference>
<evidence type="ECO:0000256" key="7">
    <source>
        <dbReference type="SAM" id="SignalP"/>
    </source>
</evidence>
<keyword evidence="3" id="KW-0479">Metal-binding</keyword>
<dbReference type="PANTHER" id="PTHR12147:SF56">
    <property type="entry name" value="AMINOPEPTIDASE YDR415C-RELATED"/>
    <property type="match status" value="1"/>
</dbReference>
<keyword evidence="6" id="KW-0862">Zinc</keyword>
<dbReference type="OrthoDB" id="9778250at2"/>
<keyword evidence="4 7" id="KW-0732">Signal</keyword>
<comment type="caution">
    <text evidence="9">The sequence shown here is derived from an EMBL/GenBank/DDBJ whole genome shotgun (WGS) entry which is preliminary data.</text>
</comment>
<keyword evidence="1" id="KW-0031">Aminopeptidase</keyword>
<reference evidence="9 10" key="1">
    <citation type="submission" date="2019-08" db="EMBL/GenBank/DDBJ databases">
        <title>Sphingorhabdus soil sp. nov., isolated from arctic soil.</title>
        <authorList>
            <person name="Liu Y."/>
        </authorList>
    </citation>
    <scope>NUCLEOTIDE SEQUENCE [LARGE SCALE GENOMIC DNA]</scope>
    <source>
        <strain evidence="9 10">D-2Q-5-6</strain>
    </source>
</reference>
<organism evidence="9 10">
    <name type="scientific">Flavisphingopyxis soli</name>
    <dbReference type="NCBI Taxonomy" id="2601267"/>
    <lineage>
        <taxon>Bacteria</taxon>
        <taxon>Pseudomonadati</taxon>
        <taxon>Pseudomonadota</taxon>
        <taxon>Alphaproteobacteria</taxon>
        <taxon>Sphingomonadales</taxon>
        <taxon>Sphingopyxidaceae</taxon>
        <taxon>Flavisphingopyxis</taxon>
    </lineage>
</organism>
<keyword evidence="5" id="KW-0378">Hydrolase</keyword>